<keyword evidence="2" id="KW-1185">Reference proteome</keyword>
<protein>
    <submittedName>
        <fullName evidence="1">Uncharacterized protein</fullName>
    </submittedName>
</protein>
<accession>A0A0E0CUR3</accession>
<dbReference type="Proteomes" id="UP000008021">
    <property type="component" value="Chromosome 3"/>
</dbReference>
<organism evidence="1">
    <name type="scientific">Oryza meridionalis</name>
    <dbReference type="NCBI Taxonomy" id="40149"/>
    <lineage>
        <taxon>Eukaryota</taxon>
        <taxon>Viridiplantae</taxon>
        <taxon>Streptophyta</taxon>
        <taxon>Embryophyta</taxon>
        <taxon>Tracheophyta</taxon>
        <taxon>Spermatophyta</taxon>
        <taxon>Magnoliopsida</taxon>
        <taxon>Liliopsida</taxon>
        <taxon>Poales</taxon>
        <taxon>Poaceae</taxon>
        <taxon>BOP clade</taxon>
        <taxon>Oryzoideae</taxon>
        <taxon>Oryzeae</taxon>
        <taxon>Oryzinae</taxon>
        <taxon>Oryza</taxon>
    </lineage>
</organism>
<name>A0A0E0CUR3_9ORYZ</name>
<sequence length="100" mass="11022">MTQSVLKTSVFLSPITRFGSPELRIALSDPVAFQNPRSVVPGIMAVDVEGADDVELELLAEDDAGEVEVEELLLRGVETEAREVLLHLHGRPSHSHCRRH</sequence>
<reference evidence="1" key="2">
    <citation type="submission" date="2018-05" db="EMBL/GenBank/DDBJ databases">
        <title>OmerRS3 (Oryza meridionalis Reference Sequence Version 3).</title>
        <authorList>
            <person name="Zhang J."/>
            <person name="Kudrna D."/>
            <person name="Lee S."/>
            <person name="Talag J."/>
            <person name="Welchert J."/>
            <person name="Wing R.A."/>
        </authorList>
    </citation>
    <scope>NUCLEOTIDE SEQUENCE [LARGE SCALE GENOMIC DNA]</scope>
    <source>
        <strain evidence="1">cv. OR44</strain>
    </source>
</reference>
<evidence type="ECO:0000313" key="2">
    <source>
        <dbReference type="Proteomes" id="UP000008021"/>
    </source>
</evidence>
<evidence type="ECO:0000313" key="1">
    <source>
        <dbReference type="EnsemblPlants" id="OMERI03G02490.1"/>
    </source>
</evidence>
<dbReference type="Gramene" id="OMERI03G02490.1">
    <property type="protein sequence ID" value="OMERI03G02490.1"/>
    <property type="gene ID" value="OMERI03G02490"/>
</dbReference>
<reference evidence="1" key="1">
    <citation type="submission" date="2015-04" db="UniProtKB">
        <authorList>
            <consortium name="EnsemblPlants"/>
        </authorList>
    </citation>
    <scope>IDENTIFICATION</scope>
</reference>
<proteinExistence type="predicted"/>
<dbReference type="AlphaFoldDB" id="A0A0E0CUR3"/>
<dbReference type="HOGENOM" id="CLU_2310591_0_0_1"/>
<dbReference type="EnsemblPlants" id="OMERI03G02490.1">
    <property type="protein sequence ID" value="OMERI03G02490.1"/>
    <property type="gene ID" value="OMERI03G02490"/>
</dbReference>